<dbReference type="STRING" id="1423820.FC64_GL000086"/>
<evidence type="ECO:0000313" key="1">
    <source>
        <dbReference type="EMBL" id="KRM53165.1"/>
    </source>
</evidence>
<evidence type="ECO:0008006" key="3">
    <source>
        <dbReference type="Google" id="ProtNLM"/>
    </source>
</evidence>
<organism evidence="1 2">
    <name type="scientific">Ligilactobacillus araffinosus DSM 20653</name>
    <dbReference type="NCBI Taxonomy" id="1423820"/>
    <lineage>
        <taxon>Bacteria</taxon>
        <taxon>Bacillati</taxon>
        <taxon>Bacillota</taxon>
        <taxon>Bacilli</taxon>
        <taxon>Lactobacillales</taxon>
        <taxon>Lactobacillaceae</taxon>
        <taxon>Ligilactobacillus</taxon>
    </lineage>
</organism>
<evidence type="ECO:0000313" key="2">
    <source>
        <dbReference type="Proteomes" id="UP000051291"/>
    </source>
</evidence>
<dbReference type="RefSeq" id="WP_057906261.1">
    <property type="nucleotide sequence ID" value="NZ_AYYZ01000008.1"/>
</dbReference>
<accession>A0A0R1ZEL5</accession>
<reference evidence="1 2" key="1">
    <citation type="journal article" date="2015" name="Genome Announc.">
        <title>Expanding the biotechnology potential of lactobacilli through comparative genomics of 213 strains and associated genera.</title>
        <authorList>
            <person name="Sun Z."/>
            <person name="Harris H.M."/>
            <person name="McCann A."/>
            <person name="Guo C."/>
            <person name="Argimon S."/>
            <person name="Zhang W."/>
            <person name="Yang X."/>
            <person name="Jeffery I.B."/>
            <person name="Cooney J.C."/>
            <person name="Kagawa T.F."/>
            <person name="Liu W."/>
            <person name="Song Y."/>
            <person name="Salvetti E."/>
            <person name="Wrobel A."/>
            <person name="Rasinkangas P."/>
            <person name="Parkhill J."/>
            <person name="Rea M.C."/>
            <person name="O'Sullivan O."/>
            <person name="Ritari J."/>
            <person name="Douillard F.P."/>
            <person name="Paul Ross R."/>
            <person name="Yang R."/>
            <person name="Briner A.E."/>
            <person name="Felis G.E."/>
            <person name="de Vos W.M."/>
            <person name="Barrangou R."/>
            <person name="Klaenhammer T.R."/>
            <person name="Caufield P.W."/>
            <person name="Cui Y."/>
            <person name="Zhang H."/>
            <person name="O'Toole P.W."/>
        </authorList>
    </citation>
    <scope>NUCLEOTIDE SEQUENCE [LARGE SCALE GENOMIC DNA]</scope>
    <source>
        <strain evidence="1 2">DSM 20653</strain>
    </source>
</reference>
<sequence length="118" mass="14193">MEFLEHLKSNNEFPIIFIGSGITQRYFKDAPTWDELLQKLWQESSIDTTYFARFDELKKTENTEFNVYTRLAEEIEEKFDSEFYNGKIALKNLSLKKHIKKIFHLLDGELQRYTLIFN</sequence>
<gene>
    <name evidence="1" type="ORF">FC64_GL000086</name>
</gene>
<keyword evidence="2" id="KW-1185">Reference proteome</keyword>
<dbReference type="Proteomes" id="UP000051291">
    <property type="component" value="Unassembled WGS sequence"/>
</dbReference>
<proteinExistence type="predicted"/>
<comment type="caution">
    <text evidence="1">The sequence shown here is derived from an EMBL/GenBank/DDBJ whole genome shotgun (WGS) entry which is preliminary data.</text>
</comment>
<dbReference type="AlphaFoldDB" id="A0A0R1ZEL5"/>
<protein>
    <recommendedName>
        <fullName evidence="3">SIR2-like domain-containing protein</fullName>
    </recommendedName>
</protein>
<dbReference type="EMBL" id="AYYZ01000008">
    <property type="protein sequence ID" value="KRM53165.1"/>
    <property type="molecule type" value="Genomic_DNA"/>
</dbReference>
<name>A0A0R1ZEL5_9LACO</name>
<dbReference type="PATRIC" id="fig|1423820.4.peg.88"/>